<dbReference type="PANTHER" id="PTHR43675:SF8">
    <property type="entry name" value="ARSENITE METHYLTRANSFERASE"/>
    <property type="match status" value="1"/>
</dbReference>
<evidence type="ECO:0000256" key="5">
    <source>
        <dbReference type="ARBA" id="ARBA00034545"/>
    </source>
</evidence>
<comment type="similarity">
    <text evidence="3">Belongs to the methyltransferase superfamily. Arsenite methyltransferase family.</text>
</comment>
<dbReference type="EC" id="2.1.1.137" evidence="4"/>
<dbReference type="InterPro" id="IPR029063">
    <property type="entry name" value="SAM-dependent_MTases_sf"/>
</dbReference>
<organism evidence="10">
    <name type="scientific">Phallusia mammillata</name>
    <dbReference type="NCBI Taxonomy" id="59560"/>
    <lineage>
        <taxon>Eukaryota</taxon>
        <taxon>Metazoa</taxon>
        <taxon>Chordata</taxon>
        <taxon>Tunicata</taxon>
        <taxon>Ascidiacea</taxon>
        <taxon>Phlebobranchia</taxon>
        <taxon>Ascidiidae</taxon>
        <taxon>Phallusia</taxon>
    </lineage>
</organism>
<dbReference type="PANTHER" id="PTHR43675">
    <property type="entry name" value="ARSENITE METHYLTRANSFERASE"/>
    <property type="match status" value="1"/>
</dbReference>
<dbReference type="EMBL" id="LR783090">
    <property type="protein sequence ID" value="CAB3223321.1"/>
    <property type="molecule type" value="mRNA"/>
</dbReference>
<evidence type="ECO:0000256" key="4">
    <source>
        <dbReference type="ARBA" id="ARBA00034521"/>
    </source>
</evidence>
<evidence type="ECO:0000256" key="2">
    <source>
        <dbReference type="ARBA" id="ARBA00022691"/>
    </source>
</evidence>
<dbReference type="GO" id="GO:0018872">
    <property type="term" value="P:arsonoacetate metabolic process"/>
    <property type="evidence" value="ECO:0007669"/>
    <property type="project" value="TreeGrafter"/>
</dbReference>
<evidence type="ECO:0000256" key="3">
    <source>
        <dbReference type="ARBA" id="ARBA00034487"/>
    </source>
</evidence>
<dbReference type="CDD" id="cd02440">
    <property type="entry name" value="AdoMet_MTases"/>
    <property type="match status" value="1"/>
</dbReference>
<dbReference type="GO" id="GO:0030791">
    <property type="term" value="F:arsenite methyltransferase activity"/>
    <property type="evidence" value="ECO:0007669"/>
    <property type="project" value="UniProtKB-EC"/>
</dbReference>
<dbReference type="Pfam" id="PF13847">
    <property type="entry name" value="Methyltransf_31"/>
    <property type="match status" value="1"/>
</dbReference>
<evidence type="ECO:0000256" key="8">
    <source>
        <dbReference type="ARBA" id="ARBA00048428"/>
    </source>
</evidence>
<comment type="catalytic activity">
    <reaction evidence="7">
        <text>arsenic triglutathione + 2 [thioredoxin]-dithiol + 2 S-adenosyl-L-methionine + H2O = dimethylarsinous acid + 2 [thioredoxin]-disulfide + 3 glutathione + 2 S-adenosyl-L-homocysteine + 2 H(+)</text>
        <dbReference type="Rhea" id="RHEA:69464"/>
        <dbReference type="Rhea" id="RHEA-COMP:10698"/>
        <dbReference type="Rhea" id="RHEA-COMP:10700"/>
        <dbReference type="ChEBI" id="CHEBI:15377"/>
        <dbReference type="ChEBI" id="CHEBI:15378"/>
        <dbReference type="ChEBI" id="CHEBI:23808"/>
        <dbReference type="ChEBI" id="CHEBI:29950"/>
        <dbReference type="ChEBI" id="CHEBI:50058"/>
        <dbReference type="ChEBI" id="CHEBI:57856"/>
        <dbReference type="ChEBI" id="CHEBI:57925"/>
        <dbReference type="ChEBI" id="CHEBI:59789"/>
        <dbReference type="ChEBI" id="CHEBI:183640"/>
        <dbReference type="EC" id="2.1.1.137"/>
    </reaction>
</comment>
<keyword evidence="10" id="KW-0489">Methyltransferase</keyword>
<accession>A0A6F9D6D2</accession>
<sequence>MSVSSEITDSVKKYYGEKLQTSDDLQTTACTTPAQRMPKHILESIKLVHDEVVSKYYGCGLVVPECLEGMKVLDLGSGSGRDCYAIAKLVGSNGFVTGIDMTDEQLKVANKYIDYHQKLFKYPEPNTTFVKGYIENLKDAGIGDESIDIIVSNCVINLCKDKKRVLEEAYRVLKYGGELYFSDVYADQELSDEIRQHEVLWGECVSGALHWQTLYNLAKEIGFEVPRVVTCSSLEITKPDLKEVVGDARFASVVYRLFKTHKDSNREITQVVYNGSITGCENEFKLDRHTTFPEGKPVIVSGRTLAILQNSRFKEDFLYKSAPCCATVAEIKEEDPFVILASADSKKLNNGAQCCGSKCC</sequence>
<feature type="domain" description="Methyltransferase" evidence="9">
    <location>
        <begin position="68"/>
        <end position="220"/>
    </location>
</feature>
<comment type="catalytic activity">
    <reaction evidence="6">
        <text>arsenic triglutathione + [thioredoxin]-dithiol + S-adenosyl-L-methionine + 2 H2O = methylarsonous acid + [thioredoxin]-disulfide + 3 glutathione + S-adenosyl-L-homocysteine + H(+)</text>
        <dbReference type="Rhea" id="RHEA:69460"/>
        <dbReference type="Rhea" id="RHEA-COMP:10698"/>
        <dbReference type="Rhea" id="RHEA-COMP:10700"/>
        <dbReference type="ChEBI" id="CHEBI:15377"/>
        <dbReference type="ChEBI" id="CHEBI:15378"/>
        <dbReference type="ChEBI" id="CHEBI:17826"/>
        <dbReference type="ChEBI" id="CHEBI:29950"/>
        <dbReference type="ChEBI" id="CHEBI:50058"/>
        <dbReference type="ChEBI" id="CHEBI:57856"/>
        <dbReference type="ChEBI" id="CHEBI:57925"/>
        <dbReference type="ChEBI" id="CHEBI:59789"/>
        <dbReference type="ChEBI" id="CHEBI:183640"/>
        <dbReference type="EC" id="2.1.1.137"/>
    </reaction>
</comment>
<dbReference type="SUPFAM" id="SSF53335">
    <property type="entry name" value="S-adenosyl-L-methionine-dependent methyltransferases"/>
    <property type="match status" value="1"/>
</dbReference>
<dbReference type="Gene3D" id="3.40.50.150">
    <property type="entry name" value="Vaccinia Virus protein VP39"/>
    <property type="match status" value="1"/>
</dbReference>
<evidence type="ECO:0000313" key="10">
    <source>
        <dbReference type="EMBL" id="CAB3223321.1"/>
    </source>
</evidence>
<dbReference type="InterPro" id="IPR026669">
    <property type="entry name" value="Arsenite_MeTrfase-like"/>
</dbReference>
<dbReference type="GO" id="GO:0005829">
    <property type="term" value="C:cytosol"/>
    <property type="evidence" value="ECO:0007669"/>
    <property type="project" value="TreeGrafter"/>
</dbReference>
<keyword evidence="2" id="KW-0949">S-adenosyl-L-methionine</keyword>
<dbReference type="AlphaFoldDB" id="A0A6F9D6D2"/>
<protein>
    <recommendedName>
        <fullName evidence="5">Arsenite methyltransferase</fullName>
        <ecNumber evidence="4">2.1.1.137</ecNumber>
    </recommendedName>
</protein>
<name>A0A6F9D6D2_9ASCI</name>
<keyword evidence="1 10" id="KW-0808">Transferase</keyword>
<gene>
    <name evidence="10" type="primary">As3mt-002</name>
</gene>
<evidence type="ECO:0000259" key="9">
    <source>
        <dbReference type="Pfam" id="PF13847"/>
    </source>
</evidence>
<dbReference type="InterPro" id="IPR025714">
    <property type="entry name" value="Methyltranfer_dom"/>
</dbReference>
<evidence type="ECO:0000256" key="7">
    <source>
        <dbReference type="ARBA" id="ARBA00047943"/>
    </source>
</evidence>
<reference evidence="10" key="1">
    <citation type="submission" date="2020-04" db="EMBL/GenBank/DDBJ databases">
        <authorList>
            <person name="Neveu A P."/>
        </authorList>
    </citation>
    <scope>NUCLEOTIDE SEQUENCE</scope>
    <source>
        <tissue evidence="10">Whole embryo</tissue>
    </source>
</reference>
<evidence type="ECO:0000256" key="6">
    <source>
        <dbReference type="ARBA" id="ARBA00047941"/>
    </source>
</evidence>
<dbReference type="GO" id="GO:0032259">
    <property type="term" value="P:methylation"/>
    <property type="evidence" value="ECO:0007669"/>
    <property type="project" value="UniProtKB-KW"/>
</dbReference>
<comment type="catalytic activity">
    <reaction evidence="8">
        <text>arsenic triglutathione + 3 [thioredoxin]-dithiol + 3 S-adenosyl-L-methionine = trimethylarsine + 3 [thioredoxin]-disulfide + 3 glutathione + 3 S-adenosyl-L-homocysteine + 3 H(+)</text>
        <dbReference type="Rhea" id="RHEA:69432"/>
        <dbReference type="Rhea" id="RHEA-COMP:10698"/>
        <dbReference type="Rhea" id="RHEA-COMP:10700"/>
        <dbReference type="ChEBI" id="CHEBI:15378"/>
        <dbReference type="ChEBI" id="CHEBI:27130"/>
        <dbReference type="ChEBI" id="CHEBI:29950"/>
        <dbReference type="ChEBI" id="CHEBI:50058"/>
        <dbReference type="ChEBI" id="CHEBI:57856"/>
        <dbReference type="ChEBI" id="CHEBI:57925"/>
        <dbReference type="ChEBI" id="CHEBI:59789"/>
        <dbReference type="ChEBI" id="CHEBI:183640"/>
        <dbReference type="EC" id="2.1.1.137"/>
    </reaction>
</comment>
<evidence type="ECO:0000256" key="1">
    <source>
        <dbReference type="ARBA" id="ARBA00022679"/>
    </source>
</evidence>
<dbReference type="GO" id="GO:0009404">
    <property type="term" value="P:toxin metabolic process"/>
    <property type="evidence" value="ECO:0007669"/>
    <property type="project" value="TreeGrafter"/>
</dbReference>
<dbReference type="Gene3D" id="3.40.5.100">
    <property type="match status" value="1"/>
</dbReference>
<proteinExistence type="evidence at transcript level"/>